<dbReference type="PROSITE" id="PS51257">
    <property type="entry name" value="PROKAR_LIPOPROTEIN"/>
    <property type="match status" value="1"/>
</dbReference>
<gene>
    <name evidence="8" type="ORF">AWB83_05901</name>
</gene>
<keyword evidence="3 6" id="KW-0812">Transmembrane</keyword>
<protein>
    <submittedName>
        <fullName evidence="8">GtrA-like protein</fullName>
    </submittedName>
</protein>
<dbReference type="STRING" id="1777144.AWB83_05901"/>
<dbReference type="GO" id="GO:0000271">
    <property type="term" value="P:polysaccharide biosynthetic process"/>
    <property type="evidence" value="ECO:0007669"/>
    <property type="project" value="InterPro"/>
</dbReference>
<dbReference type="PANTHER" id="PTHR38459:SF1">
    <property type="entry name" value="PROPHAGE BACTOPRENOL-LINKED GLUCOSE TRANSLOCASE HOMOLOG"/>
    <property type="match status" value="1"/>
</dbReference>
<evidence type="ECO:0000256" key="4">
    <source>
        <dbReference type="ARBA" id="ARBA00022989"/>
    </source>
</evidence>
<feature type="transmembrane region" description="Helical" evidence="6">
    <location>
        <begin position="75"/>
        <end position="93"/>
    </location>
</feature>
<evidence type="ECO:0000256" key="6">
    <source>
        <dbReference type="SAM" id="Phobius"/>
    </source>
</evidence>
<evidence type="ECO:0000256" key="3">
    <source>
        <dbReference type="ARBA" id="ARBA00022692"/>
    </source>
</evidence>
<organism evidence="8 9">
    <name type="scientific">Caballeronia ptereochthonis</name>
    <dbReference type="NCBI Taxonomy" id="1777144"/>
    <lineage>
        <taxon>Bacteria</taxon>
        <taxon>Pseudomonadati</taxon>
        <taxon>Pseudomonadota</taxon>
        <taxon>Betaproteobacteria</taxon>
        <taxon>Burkholderiales</taxon>
        <taxon>Burkholderiaceae</taxon>
        <taxon>Caballeronia</taxon>
    </lineage>
</organism>
<feature type="transmembrane region" description="Helical" evidence="6">
    <location>
        <begin position="12"/>
        <end position="31"/>
    </location>
</feature>
<keyword evidence="9" id="KW-1185">Reference proteome</keyword>
<evidence type="ECO:0000313" key="9">
    <source>
        <dbReference type="Proteomes" id="UP000054978"/>
    </source>
</evidence>
<accession>A0A158DUR9</accession>
<comment type="similarity">
    <text evidence="2">Belongs to the GtrA family.</text>
</comment>
<dbReference type="EMBL" id="FCOB02000037">
    <property type="protein sequence ID" value="SAK98304.1"/>
    <property type="molecule type" value="Genomic_DNA"/>
</dbReference>
<comment type="subcellular location">
    <subcellularLocation>
        <location evidence="1">Membrane</location>
        <topology evidence="1">Multi-pass membrane protein</topology>
    </subcellularLocation>
</comment>
<reference evidence="8" key="1">
    <citation type="submission" date="2016-01" db="EMBL/GenBank/DDBJ databases">
        <authorList>
            <person name="Peeters C."/>
        </authorList>
    </citation>
    <scope>NUCLEOTIDE SEQUENCE [LARGE SCALE GENOMIC DNA]</scope>
    <source>
        <strain evidence="8">LMG 29326</strain>
    </source>
</reference>
<evidence type="ECO:0000313" key="8">
    <source>
        <dbReference type="EMBL" id="SAK98304.1"/>
    </source>
</evidence>
<dbReference type="Pfam" id="PF04138">
    <property type="entry name" value="GtrA_DPMS_TM"/>
    <property type="match status" value="1"/>
</dbReference>
<feature type="transmembrane region" description="Helical" evidence="6">
    <location>
        <begin position="37"/>
        <end position="54"/>
    </location>
</feature>
<sequence length="137" mass="14883">MSKTHREFVRFAIAGAVGFVVDAGVLYIALTGGCGPYLGRALSFLCAAFVTWQINRRITFTGRANGSLWKEWYQYLLAMSFGGACNYTVYAVALKLLPKGPAAPALAVAAGSIAGMFVNFLTAKLWVFRSKRTQTSR</sequence>
<keyword evidence="4 6" id="KW-1133">Transmembrane helix</keyword>
<proteinExistence type="inferred from homology"/>
<feature type="domain" description="GtrA/DPMS transmembrane" evidence="7">
    <location>
        <begin position="10"/>
        <end position="128"/>
    </location>
</feature>
<dbReference type="Proteomes" id="UP000054978">
    <property type="component" value="Unassembled WGS sequence"/>
</dbReference>
<evidence type="ECO:0000256" key="2">
    <source>
        <dbReference type="ARBA" id="ARBA00009399"/>
    </source>
</evidence>
<evidence type="ECO:0000256" key="5">
    <source>
        <dbReference type="ARBA" id="ARBA00023136"/>
    </source>
</evidence>
<keyword evidence="5 6" id="KW-0472">Membrane</keyword>
<feature type="transmembrane region" description="Helical" evidence="6">
    <location>
        <begin position="105"/>
        <end position="127"/>
    </location>
</feature>
<name>A0A158DUR9_9BURK</name>
<dbReference type="InterPro" id="IPR007267">
    <property type="entry name" value="GtrA_DPMS_TM"/>
</dbReference>
<dbReference type="AlphaFoldDB" id="A0A158DUR9"/>
<evidence type="ECO:0000259" key="7">
    <source>
        <dbReference type="Pfam" id="PF04138"/>
    </source>
</evidence>
<evidence type="ECO:0000256" key="1">
    <source>
        <dbReference type="ARBA" id="ARBA00004141"/>
    </source>
</evidence>
<comment type="caution">
    <text evidence="8">The sequence shown here is derived from an EMBL/GenBank/DDBJ whole genome shotgun (WGS) entry which is preliminary data.</text>
</comment>
<dbReference type="OrthoDB" id="7926501at2"/>
<dbReference type="InterPro" id="IPR051401">
    <property type="entry name" value="GtrA_CellWall_Glycosyl"/>
</dbReference>
<dbReference type="PANTHER" id="PTHR38459">
    <property type="entry name" value="PROPHAGE BACTOPRENOL-LINKED GLUCOSE TRANSLOCASE HOMOLOG"/>
    <property type="match status" value="1"/>
</dbReference>
<dbReference type="GO" id="GO:0005886">
    <property type="term" value="C:plasma membrane"/>
    <property type="evidence" value="ECO:0007669"/>
    <property type="project" value="TreeGrafter"/>
</dbReference>